<organism evidence="2 3">
    <name type="scientific">Nocardia goodfellowii</name>
    <dbReference type="NCBI Taxonomy" id="882446"/>
    <lineage>
        <taxon>Bacteria</taxon>
        <taxon>Bacillati</taxon>
        <taxon>Actinomycetota</taxon>
        <taxon>Actinomycetes</taxon>
        <taxon>Mycobacteriales</taxon>
        <taxon>Nocardiaceae</taxon>
        <taxon>Nocardia</taxon>
    </lineage>
</organism>
<protein>
    <recommendedName>
        <fullName evidence="4">General stress protein</fullName>
    </recommendedName>
</protein>
<feature type="compositionally biased region" description="Gly residues" evidence="1">
    <location>
        <begin position="17"/>
        <end position="29"/>
    </location>
</feature>
<proteinExistence type="predicted"/>
<dbReference type="EMBL" id="JAGGMR010000001">
    <property type="protein sequence ID" value="MBP2187530.1"/>
    <property type="molecule type" value="Genomic_DNA"/>
</dbReference>
<evidence type="ECO:0000256" key="1">
    <source>
        <dbReference type="SAM" id="MobiDB-lite"/>
    </source>
</evidence>
<gene>
    <name evidence="2" type="ORF">BJ987_000431</name>
</gene>
<keyword evidence="3" id="KW-1185">Reference proteome</keyword>
<evidence type="ECO:0000313" key="3">
    <source>
        <dbReference type="Proteomes" id="UP001519325"/>
    </source>
</evidence>
<evidence type="ECO:0000313" key="2">
    <source>
        <dbReference type="EMBL" id="MBP2187530.1"/>
    </source>
</evidence>
<evidence type="ECO:0008006" key="4">
    <source>
        <dbReference type="Google" id="ProtNLM"/>
    </source>
</evidence>
<name>A0ABS4Q754_9NOCA</name>
<comment type="caution">
    <text evidence="2">The sequence shown here is derived from an EMBL/GenBank/DDBJ whole genome shotgun (WGS) entry which is preliminary data.</text>
</comment>
<feature type="compositionally biased region" description="Basic and acidic residues" evidence="1">
    <location>
        <begin position="30"/>
        <end position="42"/>
    </location>
</feature>
<reference evidence="2 3" key="1">
    <citation type="submission" date="2021-03" db="EMBL/GenBank/DDBJ databases">
        <title>Sequencing the genomes of 1000 actinobacteria strains.</title>
        <authorList>
            <person name="Klenk H.-P."/>
        </authorList>
    </citation>
    <scope>NUCLEOTIDE SEQUENCE [LARGE SCALE GENOMIC DNA]</scope>
    <source>
        <strain evidence="2 3">DSM 45516</strain>
    </source>
</reference>
<dbReference type="RefSeq" id="WP_209884180.1">
    <property type="nucleotide sequence ID" value="NZ_JAGGMR010000001.1"/>
</dbReference>
<sequence>MSSSDTEAGRKQAARGIAGGAADGAGKHGGMGDKDAPKKEASQRPAGSNARPKPSMMPRKKPD</sequence>
<dbReference type="Proteomes" id="UP001519325">
    <property type="component" value="Unassembled WGS sequence"/>
</dbReference>
<accession>A0ABS4Q754</accession>
<feature type="region of interest" description="Disordered" evidence="1">
    <location>
        <begin position="1"/>
        <end position="63"/>
    </location>
</feature>